<accession>A0A0F3GQV6</accession>
<dbReference type="EMBL" id="LACI01001521">
    <property type="protein sequence ID" value="KJU84334.1"/>
    <property type="molecule type" value="Genomic_DNA"/>
</dbReference>
<dbReference type="Proteomes" id="UP000033423">
    <property type="component" value="Unassembled WGS sequence"/>
</dbReference>
<comment type="caution">
    <text evidence="1">The sequence shown here is derived from an EMBL/GenBank/DDBJ whole genome shotgun (WGS) entry which is preliminary data.</text>
</comment>
<evidence type="ECO:0000313" key="2">
    <source>
        <dbReference type="Proteomes" id="UP000033423"/>
    </source>
</evidence>
<dbReference type="AlphaFoldDB" id="A0A0F3GQV6"/>
<reference evidence="1 2" key="1">
    <citation type="submission" date="2015-02" db="EMBL/GenBank/DDBJ databases">
        <title>Single-cell genomics of uncultivated deep-branching MTB reveals a conserved set of magnetosome genes.</title>
        <authorList>
            <person name="Kolinko S."/>
            <person name="Richter M."/>
            <person name="Glockner F.O."/>
            <person name="Brachmann A."/>
            <person name="Schuler D."/>
        </authorList>
    </citation>
    <scope>NUCLEOTIDE SEQUENCE [LARGE SCALE GENOMIC DNA]</scope>
    <source>
        <strain evidence="1">TM-1</strain>
    </source>
</reference>
<organism evidence="1 2">
    <name type="scientific">Candidatus Magnetobacterium bavaricum</name>
    <dbReference type="NCBI Taxonomy" id="29290"/>
    <lineage>
        <taxon>Bacteria</taxon>
        <taxon>Pseudomonadati</taxon>
        <taxon>Nitrospirota</taxon>
        <taxon>Thermodesulfovibrionia</taxon>
        <taxon>Thermodesulfovibrionales</taxon>
        <taxon>Candidatus Magnetobacteriaceae</taxon>
        <taxon>Candidatus Magnetobacterium</taxon>
    </lineage>
</organism>
<name>A0A0F3GQV6_9BACT</name>
<keyword evidence="2" id="KW-1185">Reference proteome</keyword>
<gene>
    <name evidence="1" type="ORF">MBAV_003474</name>
</gene>
<evidence type="ECO:0000313" key="1">
    <source>
        <dbReference type="EMBL" id="KJU84334.1"/>
    </source>
</evidence>
<sequence length="54" mass="5465">MPLCIDNIPCQCSLTPIPNGVASPMPITATSVSFNPVSHSPVISSAITSPGRAS</sequence>
<proteinExistence type="predicted"/>
<protein>
    <submittedName>
        <fullName evidence="1">Uncharacterized protein</fullName>
    </submittedName>
</protein>